<accession>A0AAD9Q4G5</accession>
<protein>
    <submittedName>
        <fullName evidence="2">Polyadenylate-binding protein-interacting protein 1</fullName>
    </submittedName>
</protein>
<dbReference type="Gene3D" id="1.25.40.180">
    <property type="match status" value="1"/>
</dbReference>
<dbReference type="PANTHER" id="PTHR23254:SF15">
    <property type="entry name" value="POLYADENYLATE-BINDING PROTEIN-INTERACTING PROTEIN 1"/>
    <property type="match status" value="1"/>
</dbReference>
<feature type="compositionally biased region" description="Basic and acidic residues" evidence="1">
    <location>
        <begin position="95"/>
        <end position="109"/>
    </location>
</feature>
<dbReference type="GO" id="GO:0008494">
    <property type="term" value="F:translation activator activity"/>
    <property type="evidence" value="ECO:0007669"/>
    <property type="project" value="TreeGrafter"/>
</dbReference>
<dbReference type="InterPro" id="IPR051367">
    <property type="entry name" value="mRNA_TranslReg/HistoneTransl"/>
</dbReference>
<feature type="compositionally biased region" description="Basic and acidic residues" evidence="1">
    <location>
        <begin position="53"/>
        <end position="62"/>
    </location>
</feature>
<name>A0AAD9Q4G5_ACRCE</name>
<feature type="compositionally biased region" description="Basic and acidic residues" evidence="1">
    <location>
        <begin position="1"/>
        <end position="21"/>
    </location>
</feature>
<sequence>MPSKDRVTSKDYNEPLRKPGEQCEPATAKEDDIDGAQKSASSVNESENVAKLPADKANESLVKDTPSSQVSEEKPTDKTINTQEESVEENTVAKNTEEASKVTVTKEEGDAANSTKNDNLDVEETQDKTTLKDEVSKTKLTDKVTSLSPYAQEFVPKSTISPQSVDAAEFVPGALFYESKRPNLLERESDTPENELMNCVKDVLFGLYQSPGELYFYFSALVRMLKKWLSSLDSLKDVVDLIFEFSATERNFQYITAKLCNMLSKEQSIGPAKGEKFRSVFVNSP</sequence>
<dbReference type="PANTHER" id="PTHR23254">
    <property type="entry name" value="EIF4G DOMAIN PROTEIN"/>
    <property type="match status" value="1"/>
</dbReference>
<gene>
    <name evidence="2" type="ORF">P5673_023819</name>
</gene>
<feature type="compositionally biased region" description="Polar residues" evidence="1">
    <location>
        <begin position="38"/>
        <end position="47"/>
    </location>
</feature>
<reference evidence="2" key="2">
    <citation type="journal article" date="2023" name="Science">
        <title>Genomic signatures of disease resistance in endangered staghorn corals.</title>
        <authorList>
            <person name="Vollmer S.V."/>
            <person name="Selwyn J.D."/>
            <person name="Despard B.A."/>
            <person name="Roesel C.L."/>
        </authorList>
    </citation>
    <scope>NUCLEOTIDE SEQUENCE</scope>
    <source>
        <strain evidence="2">K2</strain>
    </source>
</reference>
<dbReference type="GO" id="GO:0006446">
    <property type="term" value="P:regulation of translational initiation"/>
    <property type="evidence" value="ECO:0007669"/>
    <property type="project" value="TreeGrafter"/>
</dbReference>
<organism evidence="2 3">
    <name type="scientific">Acropora cervicornis</name>
    <name type="common">Staghorn coral</name>
    <dbReference type="NCBI Taxonomy" id="6130"/>
    <lineage>
        <taxon>Eukaryota</taxon>
        <taxon>Metazoa</taxon>
        <taxon>Cnidaria</taxon>
        <taxon>Anthozoa</taxon>
        <taxon>Hexacorallia</taxon>
        <taxon>Scleractinia</taxon>
        <taxon>Astrocoeniina</taxon>
        <taxon>Acroporidae</taxon>
        <taxon>Acropora</taxon>
    </lineage>
</organism>
<reference evidence="2" key="1">
    <citation type="journal article" date="2023" name="G3 (Bethesda)">
        <title>Whole genome assembly and annotation of the endangered Caribbean coral Acropora cervicornis.</title>
        <authorList>
            <person name="Selwyn J.D."/>
            <person name="Vollmer S.V."/>
        </authorList>
    </citation>
    <scope>NUCLEOTIDE SEQUENCE</scope>
    <source>
        <strain evidence="2">K2</strain>
    </source>
</reference>
<evidence type="ECO:0000313" key="3">
    <source>
        <dbReference type="Proteomes" id="UP001249851"/>
    </source>
</evidence>
<evidence type="ECO:0000256" key="1">
    <source>
        <dbReference type="SAM" id="MobiDB-lite"/>
    </source>
</evidence>
<dbReference type="EMBL" id="JARQWQ010000068">
    <property type="protein sequence ID" value="KAK2554592.1"/>
    <property type="molecule type" value="Genomic_DNA"/>
</dbReference>
<dbReference type="AlphaFoldDB" id="A0AAD9Q4G5"/>
<comment type="caution">
    <text evidence="2">The sequence shown here is derived from an EMBL/GenBank/DDBJ whole genome shotgun (WGS) entry which is preliminary data.</text>
</comment>
<feature type="region of interest" description="Disordered" evidence="1">
    <location>
        <begin position="1"/>
        <end position="133"/>
    </location>
</feature>
<evidence type="ECO:0000313" key="2">
    <source>
        <dbReference type="EMBL" id="KAK2554592.1"/>
    </source>
</evidence>
<dbReference type="Proteomes" id="UP001249851">
    <property type="component" value="Unassembled WGS sequence"/>
</dbReference>
<keyword evidence="3" id="KW-1185">Reference proteome</keyword>
<proteinExistence type="predicted"/>